<keyword evidence="3" id="KW-1185">Reference proteome</keyword>
<dbReference type="Proteomes" id="UP001165296">
    <property type="component" value="Unassembled WGS sequence"/>
</dbReference>
<evidence type="ECO:0000313" key="2">
    <source>
        <dbReference type="EMBL" id="MCB2408784.1"/>
    </source>
</evidence>
<dbReference type="PROSITE" id="PS51186">
    <property type="entry name" value="GNAT"/>
    <property type="match status" value="1"/>
</dbReference>
<name>A0ABS8ASP2_9BACT</name>
<proteinExistence type="predicted"/>
<dbReference type="Pfam" id="PF00583">
    <property type="entry name" value="Acetyltransf_1"/>
    <property type="match status" value="1"/>
</dbReference>
<evidence type="ECO:0000313" key="3">
    <source>
        <dbReference type="Proteomes" id="UP001165296"/>
    </source>
</evidence>
<dbReference type="InterPro" id="IPR016181">
    <property type="entry name" value="Acyl_CoA_acyltransferase"/>
</dbReference>
<comment type="caution">
    <text evidence="2">The sequence shown here is derived from an EMBL/GenBank/DDBJ whole genome shotgun (WGS) entry which is preliminary data.</text>
</comment>
<reference evidence="2" key="1">
    <citation type="submission" date="2021-10" db="EMBL/GenBank/DDBJ databases">
        <authorList>
            <person name="Dean J.D."/>
            <person name="Kim M.K."/>
            <person name="Newey C.N."/>
            <person name="Stoker T.S."/>
            <person name="Thompson D.W."/>
            <person name="Grose J.H."/>
        </authorList>
    </citation>
    <scope>NUCLEOTIDE SEQUENCE</scope>
    <source>
        <strain evidence="2">BT178</strain>
    </source>
</reference>
<dbReference type="InterPro" id="IPR000182">
    <property type="entry name" value="GNAT_dom"/>
</dbReference>
<dbReference type="EMBL" id="JAJADR010000003">
    <property type="protein sequence ID" value="MCB2408784.1"/>
    <property type="molecule type" value="Genomic_DNA"/>
</dbReference>
<dbReference type="EC" id="2.3.1.-" evidence="2"/>
<gene>
    <name evidence="2" type="ORF">LGH74_12420</name>
</gene>
<dbReference type="RefSeq" id="WP_226176155.1">
    <property type="nucleotide sequence ID" value="NZ_JAJADR010000003.1"/>
</dbReference>
<evidence type="ECO:0000259" key="1">
    <source>
        <dbReference type="PROSITE" id="PS51186"/>
    </source>
</evidence>
<keyword evidence="2" id="KW-0012">Acyltransferase</keyword>
<dbReference type="SUPFAM" id="SSF55729">
    <property type="entry name" value="Acyl-CoA N-acyltransferases (Nat)"/>
    <property type="match status" value="1"/>
</dbReference>
<sequence>MGWPGQVRRYVFVDAGEALQACAAHIREPGIYLKAAVAPATLRQVLPAAWQVEEPRFLMYGPGPLSSPGPLPAGYAVAHTTEHGAQVLHLLDVATGQPAATGRVVLHQGCAVFDRIETMQAYRRRGLGTIVMGRLDALAEAAGASERLLVATEAGRALYQRLGWQVVAPYATAVLPTAPARVGAEPGRG</sequence>
<protein>
    <submittedName>
        <fullName evidence="2">GNAT family N-acetyltransferase</fullName>
        <ecNumber evidence="2">2.3.1.-</ecNumber>
    </submittedName>
</protein>
<feature type="domain" description="N-acetyltransferase" evidence="1">
    <location>
        <begin position="35"/>
        <end position="185"/>
    </location>
</feature>
<keyword evidence="2" id="KW-0808">Transferase</keyword>
<dbReference type="GO" id="GO:0016746">
    <property type="term" value="F:acyltransferase activity"/>
    <property type="evidence" value="ECO:0007669"/>
    <property type="project" value="UniProtKB-KW"/>
</dbReference>
<dbReference type="Gene3D" id="3.40.630.30">
    <property type="match status" value="1"/>
</dbReference>
<accession>A0ABS8ASP2</accession>
<organism evidence="2 3">
    <name type="scientific">Hymenobacter lucidus</name>
    <dbReference type="NCBI Taxonomy" id="2880930"/>
    <lineage>
        <taxon>Bacteria</taxon>
        <taxon>Pseudomonadati</taxon>
        <taxon>Bacteroidota</taxon>
        <taxon>Cytophagia</taxon>
        <taxon>Cytophagales</taxon>
        <taxon>Hymenobacteraceae</taxon>
        <taxon>Hymenobacter</taxon>
    </lineage>
</organism>